<evidence type="ECO:0000256" key="4">
    <source>
        <dbReference type="ARBA" id="ARBA00022692"/>
    </source>
</evidence>
<accession>H2BVF0</accession>
<dbReference type="EMBL" id="JH594606">
    <property type="protein sequence ID" value="EHQ02858.1"/>
    <property type="molecule type" value="Genomic_DNA"/>
</dbReference>
<evidence type="ECO:0000256" key="8">
    <source>
        <dbReference type="PROSITE-ProRule" id="PRU01360"/>
    </source>
</evidence>
<keyword evidence="4 8" id="KW-0812">Transmembrane</keyword>
<feature type="signal peptide" evidence="9">
    <location>
        <begin position="1"/>
        <end position="18"/>
    </location>
</feature>
<evidence type="ECO:0000256" key="7">
    <source>
        <dbReference type="ARBA" id="ARBA00023237"/>
    </source>
</evidence>
<sequence>MRKLLLIALFLTSATIFAQGTITGTVVDSDMNAPLPGATVVVAGTNNGTTTDFDGKFSLNVAAATGRIEISFIGFDRKSVNFNVAGGQTQNLGNIVLNTNADALAEVVITGVADLAKDRQTPVAVSTIRAAEIQEKLGSQEFPEILNNTPSIYATKQGGGFGDARINIRGFDTNNSAVMINGVPINDMENGQVYWSNWAGLSDVASAIQVQRGLGSSKLAVSSVGGTINVVTRSADRAEGGFVNVTGGNDAYLKTVASYNTGLMEGGFSTTLLLSQTRGDGYVDGTEFQGYNYYLGFGYRPNETHDFQFTVTGAPQWHNQRSRSSSIEVYQQYSDNGDPNIKYNENWGFRNGEEFSFTRNFYHKPIMSLNWDYKINNVSTLSSSFYASFGRGGGTGEIGTINGRRQFALPRTQDGLIRVDDIIRYNSGQAVPDFGNTANPEGQRTLTNSLYLNQGNRDRSSANGITRRASINSHNWFGVLSNLSNKLTDNLTLDVGIDLRTYKGIHYRRVNDLLGGDAYLQTDNINNDPNPVFRETYDADPNFWVFGDIDAEEKIDYYNDGLVRWAGTFGQLEYVGDEISAFFQGSISNQGFQRIEYFGELEGNQETDWENILGGNIKGGINWNIDDMHNLYANAGYYSKQPLFDAVFINFGNTLNPALQNEQVVGTEIGYGFRSSFLSANVNLYRTSWADRFESVGAVFNAETPEEIRGTANLYGITQVHTGFELDFTGRISDNFNLRGMMSIGNWEYKDDVEANYFDNNQTPILDENGNPQTAILALDGVKVGDAAQFTASLGGEYDFLNGLKLDANYRFVDKLYADFDPTDALDADNFEALELPSFGLADAGASYRLNLGNSSVNFRVNVNNVFDTMYISEADTNILASSGDATYDGINVDNRVYFGFGRTWNAGLTYNF</sequence>
<dbReference type="InterPro" id="IPR037066">
    <property type="entry name" value="Plug_dom_sf"/>
</dbReference>
<evidence type="ECO:0000256" key="5">
    <source>
        <dbReference type="ARBA" id="ARBA00022729"/>
    </source>
</evidence>
<name>H2BVF0_GILLR</name>
<dbReference type="GO" id="GO:0015344">
    <property type="term" value="F:siderophore uptake transmembrane transporter activity"/>
    <property type="evidence" value="ECO:0007669"/>
    <property type="project" value="TreeGrafter"/>
</dbReference>
<keyword evidence="3 8" id="KW-1134">Transmembrane beta strand</keyword>
<dbReference type="HOGENOM" id="CLU_016805_0_0_10"/>
<dbReference type="InterPro" id="IPR008969">
    <property type="entry name" value="CarboxyPept-like_regulatory"/>
</dbReference>
<evidence type="ECO:0000256" key="6">
    <source>
        <dbReference type="ARBA" id="ARBA00023136"/>
    </source>
</evidence>
<dbReference type="Gene3D" id="2.60.40.1120">
    <property type="entry name" value="Carboxypeptidase-like, regulatory domain"/>
    <property type="match status" value="1"/>
</dbReference>
<evidence type="ECO:0000256" key="1">
    <source>
        <dbReference type="ARBA" id="ARBA00004571"/>
    </source>
</evidence>
<feature type="chain" id="PRO_5003560377" evidence="9">
    <location>
        <begin position="19"/>
        <end position="913"/>
    </location>
</feature>
<dbReference type="Gene3D" id="2.40.170.20">
    <property type="entry name" value="TonB-dependent receptor, beta-barrel domain"/>
    <property type="match status" value="1"/>
</dbReference>
<protein>
    <submittedName>
        <fullName evidence="11">TonB-dependent receptor</fullName>
    </submittedName>
</protein>
<comment type="similarity">
    <text evidence="8">Belongs to the TonB-dependent receptor family.</text>
</comment>
<dbReference type="InterPro" id="IPR012910">
    <property type="entry name" value="Plug_dom"/>
</dbReference>
<dbReference type="GO" id="GO:0009279">
    <property type="term" value="C:cell outer membrane"/>
    <property type="evidence" value="ECO:0007669"/>
    <property type="project" value="UniProtKB-SubCell"/>
</dbReference>
<feature type="domain" description="TonB-dependent receptor plug" evidence="10">
    <location>
        <begin position="118"/>
        <end position="227"/>
    </location>
</feature>
<dbReference type="SUPFAM" id="SSF49464">
    <property type="entry name" value="Carboxypeptidase regulatory domain-like"/>
    <property type="match status" value="1"/>
</dbReference>
<dbReference type="RefSeq" id="WP_006989168.1">
    <property type="nucleotide sequence ID" value="NZ_JH594606.1"/>
</dbReference>
<keyword evidence="2 8" id="KW-0813">Transport</keyword>
<keyword evidence="11" id="KW-0675">Receptor</keyword>
<dbReference type="Pfam" id="PF13715">
    <property type="entry name" value="CarbopepD_reg_2"/>
    <property type="match status" value="1"/>
</dbReference>
<dbReference type="OrthoDB" id="9761152at2"/>
<dbReference type="InterPro" id="IPR036942">
    <property type="entry name" value="Beta-barrel_TonB_sf"/>
</dbReference>
<evidence type="ECO:0000256" key="2">
    <source>
        <dbReference type="ARBA" id="ARBA00022448"/>
    </source>
</evidence>
<dbReference type="Proteomes" id="UP000003844">
    <property type="component" value="Unassembled WGS sequence"/>
</dbReference>
<comment type="subcellular location">
    <subcellularLocation>
        <location evidence="1 8">Cell outer membrane</location>
        <topology evidence="1 8">Multi-pass membrane protein</topology>
    </subcellularLocation>
</comment>
<reference evidence="12" key="1">
    <citation type="journal article" date="2012" name="Stand. Genomic Sci.">
        <title>Genome sequence of the Antarctic rhodopsins-containing flavobacterium Gillisia limnaea type strain (R-8282(T)).</title>
        <authorList>
            <person name="Riedel T."/>
            <person name="Held B."/>
            <person name="Nolan M."/>
            <person name="Lucas S."/>
            <person name="Lapidus A."/>
            <person name="Tice H."/>
            <person name="Del Rio T.G."/>
            <person name="Cheng J.F."/>
            <person name="Han C."/>
            <person name="Tapia R."/>
            <person name="Goodwin L.A."/>
            <person name="Pitluck S."/>
            <person name="Liolios K."/>
            <person name="Mavromatis K."/>
            <person name="Pagani I."/>
            <person name="Ivanova N."/>
            <person name="Mikhailova N."/>
            <person name="Pati A."/>
            <person name="Chen A."/>
            <person name="Palaniappan K."/>
            <person name="Land M."/>
            <person name="Rohde M."/>
            <person name="Tindall B.J."/>
            <person name="Detter J.C."/>
            <person name="Goker M."/>
            <person name="Bristow J."/>
            <person name="Eisen J.A."/>
            <person name="Markowitz V."/>
            <person name="Hugenholtz P."/>
            <person name="Kyrpides N.C."/>
            <person name="Klenk H.P."/>
            <person name="Woyke T."/>
        </authorList>
    </citation>
    <scope>NUCLEOTIDE SEQUENCE [LARGE SCALE GENOMIC DNA]</scope>
    <source>
        <strain evidence="12">DSM 15749 / LMG 21470 / R-8282</strain>
    </source>
</reference>
<evidence type="ECO:0000313" key="11">
    <source>
        <dbReference type="EMBL" id="EHQ02858.1"/>
    </source>
</evidence>
<dbReference type="PANTHER" id="PTHR30069">
    <property type="entry name" value="TONB-DEPENDENT OUTER MEMBRANE RECEPTOR"/>
    <property type="match status" value="1"/>
</dbReference>
<dbReference type="eggNOG" id="COG4772">
    <property type="taxonomic scope" value="Bacteria"/>
</dbReference>
<dbReference type="PROSITE" id="PS52016">
    <property type="entry name" value="TONB_DEPENDENT_REC_3"/>
    <property type="match status" value="1"/>
</dbReference>
<dbReference type="AlphaFoldDB" id="H2BVF0"/>
<gene>
    <name evidence="11" type="ORF">Gilli_2225</name>
</gene>
<dbReference type="InterPro" id="IPR039426">
    <property type="entry name" value="TonB-dep_rcpt-like"/>
</dbReference>
<dbReference type="PANTHER" id="PTHR30069:SF53">
    <property type="entry name" value="COLICIN I RECEPTOR-RELATED"/>
    <property type="match status" value="1"/>
</dbReference>
<keyword evidence="6 8" id="KW-0472">Membrane</keyword>
<dbReference type="STRING" id="865937.Gilli_2225"/>
<keyword evidence="5 9" id="KW-0732">Signal</keyword>
<evidence type="ECO:0000259" key="10">
    <source>
        <dbReference type="Pfam" id="PF07715"/>
    </source>
</evidence>
<dbReference type="Pfam" id="PF07715">
    <property type="entry name" value="Plug"/>
    <property type="match status" value="1"/>
</dbReference>
<dbReference type="GO" id="GO:0044718">
    <property type="term" value="P:siderophore transmembrane transport"/>
    <property type="evidence" value="ECO:0007669"/>
    <property type="project" value="TreeGrafter"/>
</dbReference>
<keyword evidence="12" id="KW-1185">Reference proteome</keyword>
<evidence type="ECO:0000313" key="12">
    <source>
        <dbReference type="Proteomes" id="UP000003844"/>
    </source>
</evidence>
<proteinExistence type="inferred from homology"/>
<keyword evidence="7 8" id="KW-0998">Cell outer membrane</keyword>
<organism evidence="11 12">
    <name type="scientific">Gillisia limnaea (strain DSM 15749 / LMG 21470 / R-8282)</name>
    <dbReference type="NCBI Taxonomy" id="865937"/>
    <lineage>
        <taxon>Bacteria</taxon>
        <taxon>Pseudomonadati</taxon>
        <taxon>Bacteroidota</taxon>
        <taxon>Flavobacteriia</taxon>
        <taxon>Flavobacteriales</taxon>
        <taxon>Flavobacteriaceae</taxon>
        <taxon>Gillisia</taxon>
    </lineage>
</organism>
<dbReference type="Gene3D" id="2.170.130.10">
    <property type="entry name" value="TonB-dependent receptor, plug domain"/>
    <property type="match status" value="1"/>
</dbReference>
<evidence type="ECO:0000256" key="9">
    <source>
        <dbReference type="SAM" id="SignalP"/>
    </source>
</evidence>
<evidence type="ECO:0000256" key="3">
    <source>
        <dbReference type="ARBA" id="ARBA00022452"/>
    </source>
</evidence>
<dbReference type="SUPFAM" id="SSF56935">
    <property type="entry name" value="Porins"/>
    <property type="match status" value="1"/>
</dbReference>